<keyword evidence="1" id="KW-0472">Membrane</keyword>
<dbReference type="AlphaFoldDB" id="A0A922KZ03"/>
<reference evidence="2" key="2">
    <citation type="journal article" date="2022" name="Res Sq">
        <title>Comparative Genomics Reveals Insights into the Divergent Evolution of Astigmatic Mites and Household Pest Adaptations.</title>
        <authorList>
            <person name="Xiong Q."/>
            <person name="Wan A.T.-Y."/>
            <person name="Liu X.-Y."/>
            <person name="Fung C.S.-H."/>
            <person name="Xiao X."/>
            <person name="Malainual N."/>
            <person name="Hou J."/>
            <person name="Wang L."/>
            <person name="Wang M."/>
            <person name="Yang K."/>
            <person name="Cui Y."/>
            <person name="Leung E."/>
            <person name="Nong W."/>
            <person name="Shin S.-K."/>
            <person name="Au S."/>
            <person name="Jeong K.Y."/>
            <person name="Chew F.T."/>
            <person name="Hui J."/>
            <person name="Leung T.F."/>
            <person name="Tungtrongchitr A."/>
            <person name="Zhong N."/>
            <person name="Liu Z."/>
            <person name="Tsui S."/>
        </authorList>
    </citation>
    <scope>NUCLEOTIDE SEQUENCE</scope>
    <source>
        <strain evidence="2">Derf</strain>
        <tissue evidence="2">Whole organism</tissue>
    </source>
</reference>
<sequence>MQRKFNFVGGDDDDDVVLLAALVVVVVTPLFEDFRNALDDSPSLSSASILSEILSSSISSSSLTGIFSSFLILLLLLLSTIINFVLLSDFLAFLTGGGCCSSRFDFESSCTLVIFNRPPLKSTSSSSLSQRFGFLRVRCTRPLADMFASEFIPEDKSVSFIIMLLSTRKK</sequence>
<accession>A0A922KZ03</accession>
<organism evidence="2 3">
    <name type="scientific">Dermatophagoides farinae</name>
    <name type="common">American house dust mite</name>
    <dbReference type="NCBI Taxonomy" id="6954"/>
    <lineage>
        <taxon>Eukaryota</taxon>
        <taxon>Metazoa</taxon>
        <taxon>Ecdysozoa</taxon>
        <taxon>Arthropoda</taxon>
        <taxon>Chelicerata</taxon>
        <taxon>Arachnida</taxon>
        <taxon>Acari</taxon>
        <taxon>Acariformes</taxon>
        <taxon>Sarcoptiformes</taxon>
        <taxon>Astigmata</taxon>
        <taxon>Psoroptidia</taxon>
        <taxon>Analgoidea</taxon>
        <taxon>Pyroglyphidae</taxon>
        <taxon>Dermatophagoidinae</taxon>
        <taxon>Dermatophagoides</taxon>
    </lineage>
</organism>
<feature type="transmembrane region" description="Helical" evidence="1">
    <location>
        <begin position="70"/>
        <end position="94"/>
    </location>
</feature>
<evidence type="ECO:0000256" key="1">
    <source>
        <dbReference type="SAM" id="Phobius"/>
    </source>
</evidence>
<name>A0A922KZ03_DERFA</name>
<gene>
    <name evidence="2" type="ORF">DERF_013733</name>
</gene>
<proteinExistence type="predicted"/>
<keyword evidence="3" id="KW-1185">Reference proteome</keyword>
<reference evidence="2" key="1">
    <citation type="submission" date="2013-05" db="EMBL/GenBank/DDBJ databases">
        <authorList>
            <person name="Yim A.K.Y."/>
            <person name="Chan T.F."/>
            <person name="Ji K.M."/>
            <person name="Liu X.Y."/>
            <person name="Zhou J.W."/>
            <person name="Li R.Q."/>
            <person name="Yang K.Y."/>
            <person name="Li J."/>
            <person name="Li M."/>
            <person name="Law P.T.W."/>
            <person name="Wu Y.L."/>
            <person name="Cai Z.L."/>
            <person name="Qin H."/>
            <person name="Bao Y."/>
            <person name="Leung R.K.K."/>
            <person name="Ng P.K.S."/>
            <person name="Zou J."/>
            <person name="Zhong X.J."/>
            <person name="Ran P.X."/>
            <person name="Zhong N.S."/>
            <person name="Liu Z.G."/>
            <person name="Tsui S.K.W."/>
        </authorList>
    </citation>
    <scope>NUCLEOTIDE SEQUENCE</scope>
    <source>
        <strain evidence="2">Derf</strain>
        <tissue evidence="2">Whole organism</tissue>
    </source>
</reference>
<dbReference type="EMBL" id="ASGP02000007">
    <property type="protein sequence ID" value="KAH9497773.1"/>
    <property type="molecule type" value="Genomic_DNA"/>
</dbReference>
<keyword evidence="1" id="KW-1133">Transmembrane helix</keyword>
<comment type="caution">
    <text evidence="2">The sequence shown here is derived from an EMBL/GenBank/DDBJ whole genome shotgun (WGS) entry which is preliminary data.</text>
</comment>
<protein>
    <submittedName>
        <fullName evidence="2">Uncharacterized protein</fullName>
    </submittedName>
</protein>
<feature type="transmembrane region" description="Helical" evidence="1">
    <location>
        <begin position="16"/>
        <end position="34"/>
    </location>
</feature>
<keyword evidence="1" id="KW-0812">Transmembrane</keyword>
<evidence type="ECO:0000313" key="3">
    <source>
        <dbReference type="Proteomes" id="UP000790347"/>
    </source>
</evidence>
<evidence type="ECO:0000313" key="2">
    <source>
        <dbReference type="EMBL" id="KAH9497773.1"/>
    </source>
</evidence>
<dbReference type="Proteomes" id="UP000790347">
    <property type="component" value="Unassembled WGS sequence"/>
</dbReference>